<protein>
    <submittedName>
        <fullName evidence="2">Putative NADH dehydrogenase</fullName>
    </submittedName>
</protein>
<dbReference type="Pfam" id="PF01370">
    <property type="entry name" value="Epimerase"/>
    <property type="match status" value="1"/>
</dbReference>
<name>A0A6M3XC95_9ZZZZ</name>
<dbReference type="AlphaFoldDB" id="A0A6M3XC95"/>
<dbReference type="InterPro" id="IPR050177">
    <property type="entry name" value="Lipid_A_modif_metabolic_enz"/>
</dbReference>
<evidence type="ECO:0000259" key="1">
    <source>
        <dbReference type="Pfam" id="PF01370"/>
    </source>
</evidence>
<proteinExistence type="predicted"/>
<evidence type="ECO:0000313" key="2">
    <source>
        <dbReference type="EMBL" id="QJH95382.1"/>
    </source>
</evidence>
<accession>A0A6M3XC95</accession>
<reference evidence="2" key="1">
    <citation type="submission" date="2020-03" db="EMBL/GenBank/DDBJ databases">
        <title>The deep terrestrial virosphere.</title>
        <authorList>
            <person name="Holmfeldt K."/>
            <person name="Nilsson E."/>
            <person name="Simone D."/>
            <person name="Lopez-Fernandez M."/>
            <person name="Wu X."/>
            <person name="de Brujin I."/>
            <person name="Lundin D."/>
            <person name="Andersson A."/>
            <person name="Bertilsson S."/>
            <person name="Dopson M."/>
        </authorList>
    </citation>
    <scope>NUCLEOTIDE SEQUENCE</scope>
    <source>
        <strain evidence="2">TM448B00401</strain>
    </source>
</reference>
<gene>
    <name evidence="2" type="ORF">TM448B00401_0035</name>
</gene>
<dbReference type="InterPro" id="IPR036291">
    <property type="entry name" value="NAD(P)-bd_dom_sf"/>
</dbReference>
<dbReference type="InterPro" id="IPR001509">
    <property type="entry name" value="Epimerase_deHydtase"/>
</dbReference>
<dbReference type="EMBL" id="MT144618">
    <property type="protein sequence ID" value="QJH95382.1"/>
    <property type="molecule type" value="Genomic_DNA"/>
</dbReference>
<dbReference type="PANTHER" id="PTHR43245">
    <property type="entry name" value="BIFUNCTIONAL POLYMYXIN RESISTANCE PROTEIN ARNA"/>
    <property type="match status" value="1"/>
</dbReference>
<organism evidence="2">
    <name type="scientific">viral metagenome</name>
    <dbReference type="NCBI Taxonomy" id="1070528"/>
    <lineage>
        <taxon>unclassified sequences</taxon>
        <taxon>metagenomes</taxon>
        <taxon>organismal metagenomes</taxon>
    </lineage>
</organism>
<dbReference type="SUPFAM" id="SSF51735">
    <property type="entry name" value="NAD(P)-binding Rossmann-fold domains"/>
    <property type="match status" value="1"/>
</dbReference>
<dbReference type="Gene3D" id="3.40.50.720">
    <property type="entry name" value="NAD(P)-binding Rossmann-like Domain"/>
    <property type="match status" value="1"/>
</dbReference>
<dbReference type="PANTHER" id="PTHR43245:SF58">
    <property type="entry name" value="BLL5923 PROTEIN"/>
    <property type="match status" value="1"/>
</dbReference>
<sequence length="308" mass="33405">MDTTLVTGASGFIGSHLMRELKRRGLPARGVSRQALPGMIHVPSYGPDCDWREHLNGIRTVVHLAARVHVMHETADDPLAQFRHANVAATANLARQAAAAGVKRFVFLSSIKVNGERTEPGKPFKADDLPNPQDPYGVSKAEAEAALREIGRETGLEIVIIRPPLVYGQGVGGNFRSLMRWAARGVPSIFRKVKNRRSLVYVGNLCDLLVTTLTHPNAANRTFLVSDGEALSTHELLTTLTSAFGRKPRSIPVSPAALRLLGSLAGRRTAVQRLLDSLEVDMNATRETLSWKQPFTCSAGLAATVAPR</sequence>
<feature type="domain" description="NAD-dependent epimerase/dehydratase" evidence="1">
    <location>
        <begin position="5"/>
        <end position="221"/>
    </location>
</feature>